<dbReference type="EMBL" id="LR796141">
    <property type="protein sequence ID" value="CAB4121015.1"/>
    <property type="molecule type" value="Genomic_DNA"/>
</dbReference>
<protein>
    <submittedName>
        <fullName evidence="2">HTH_XRE domain containing protein</fullName>
    </submittedName>
</protein>
<proteinExistence type="predicted"/>
<dbReference type="GO" id="GO:0003677">
    <property type="term" value="F:DNA binding"/>
    <property type="evidence" value="ECO:0007669"/>
    <property type="project" value="InterPro"/>
</dbReference>
<accession>A0A6J5KHK9</accession>
<dbReference type="Gene3D" id="1.10.260.40">
    <property type="entry name" value="lambda repressor-like DNA-binding domains"/>
    <property type="match status" value="1"/>
</dbReference>
<dbReference type="CDD" id="cd00093">
    <property type="entry name" value="HTH_XRE"/>
    <property type="match status" value="1"/>
</dbReference>
<sequence>MEKIAFNSQWFRGKLADLNLKQSDLADKLSIDPAGVSLMLRGRRKIRIEEAGVIAKILSVPVEDVLRHAGVETEVLQDHMTPVVGWIDIDGKIHSEGVEGAKHVVRPVELDFTGQALRYQCDGALDGALVYFHPGEGVEPSSIGRMAVVETKDGQRLLRTIKRGYDRGMFSATTLGSNSKTPDQLALVSAYPVQWMRF</sequence>
<dbReference type="InterPro" id="IPR001387">
    <property type="entry name" value="Cro/C1-type_HTH"/>
</dbReference>
<dbReference type="PROSITE" id="PS50943">
    <property type="entry name" value="HTH_CROC1"/>
    <property type="match status" value="1"/>
</dbReference>
<reference evidence="2" key="1">
    <citation type="submission" date="2020-04" db="EMBL/GenBank/DDBJ databases">
        <authorList>
            <person name="Chiriac C."/>
            <person name="Salcher M."/>
            <person name="Ghai R."/>
            <person name="Kavagutti S V."/>
        </authorList>
    </citation>
    <scope>NUCLEOTIDE SEQUENCE</scope>
</reference>
<dbReference type="InterPro" id="IPR010982">
    <property type="entry name" value="Lambda_DNA-bd_dom_sf"/>
</dbReference>
<gene>
    <name evidence="2" type="ORF">UFOVP7_13</name>
</gene>
<organism evidence="2">
    <name type="scientific">uncultured Caudovirales phage</name>
    <dbReference type="NCBI Taxonomy" id="2100421"/>
    <lineage>
        <taxon>Viruses</taxon>
        <taxon>Duplodnaviria</taxon>
        <taxon>Heunggongvirae</taxon>
        <taxon>Uroviricota</taxon>
        <taxon>Caudoviricetes</taxon>
        <taxon>Peduoviridae</taxon>
        <taxon>Maltschvirus</taxon>
        <taxon>Maltschvirus maltsch</taxon>
    </lineage>
</organism>
<evidence type="ECO:0000259" key="1">
    <source>
        <dbReference type="PROSITE" id="PS50943"/>
    </source>
</evidence>
<evidence type="ECO:0000313" key="2">
    <source>
        <dbReference type="EMBL" id="CAB4121015.1"/>
    </source>
</evidence>
<dbReference type="SUPFAM" id="SSF47413">
    <property type="entry name" value="lambda repressor-like DNA-binding domains"/>
    <property type="match status" value="1"/>
</dbReference>
<feature type="domain" description="HTH cro/C1-type" evidence="1">
    <location>
        <begin position="18"/>
        <end position="65"/>
    </location>
</feature>
<dbReference type="SMART" id="SM00530">
    <property type="entry name" value="HTH_XRE"/>
    <property type="match status" value="1"/>
</dbReference>
<name>A0A6J5KHK9_9CAUD</name>
<dbReference type="Pfam" id="PF01381">
    <property type="entry name" value="HTH_3"/>
    <property type="match status" value="1"/>
</dbReference>